<dbReference type="PROSITE" id="PS50994">
    <property type="entry name" value="INTEGRASE"/>
    <property type="match status" value="1"/>
</dbReference>
<reference evidence="3 4" key="1">
    <citation type="submission" date="2024-02" db="EMBL/GenBank/DDBJ databases">
        <title>High-quality chromosome-scale genome assembly of Pensacola bahiagrass (Paspalum notatum Flugge var. saurae).</title>
        <authorList>
            <person name="Vega J.M."/>
            <person name="Podio M."/>
            <person name="Orjuela J."/>
            <person name="Siena L.A."/>
            <person name="Pessino S.C."/>
            <person name="Combes M.C."/>
            <person name="Mariac C."/>
            <person name="Albertini E."/>
            <person name="Pupilli F."/>
            <person name="Ortiz J.P.A."/>
            <person name="Leblanc O."/>
        </authorList>
    </citation>
    <scope>NUCLEOTIDE SEQUENCE [LARGE SCALE GENOMIC DNA]</scope>
    <source>
        <strain evidence="3">R1</strain>
        <tissue evidence="3">Leaf</tissue>
    </source>
</reference>
<dbReference type="GO" id="GO:0003676">
    <property type="term" value="F:nucleic acid binding"/>
    <property type="evidence" value="ECO:0007669"/>
    <property type="project" value="InterPro"/>
</dbReference>
<proteinExistence type="predicted"/>
<keyword evidence="1" id="KW-0645">Protease</keyword>
<dbReference type="Pfam" id="PF25597">
    <property type="entry name" value="SH3_retrovirus"/>
    <property type="match status" value="1"/>
</dbReference>
<dbReference type="InterPro" id="IPR054722">
    <property type="entry name" value="PolX-like_BBD"/>
</dbReference>
<dbReference type="SUPFAM" id="SSF53098">
    <property type="entry name" value="Ribonuclease H-like"/>
    <property type="match status" value="1"/>
</dbReference>
<dbReference type="GO" id="GO:0015074">
    <property type="term" value="P:DNA integration"/>
    <property type="evidence" value="ECO:0007669"/>
    <property type="project" value="InterPro"/>
</dbReference>
<organism evidence="3 4">
    <name type="scientific">Paspalum notatum var. saurae</name>
    <dbReference type="NCBI Taxonomy" id="547442"/>
    <lineage>
        <taxon>Eukaryota</taxon>
        <taxon>Viridiplantae</taxon>
        <taxon>Streptophyta</taxon>
        <taxon>Embryophyta</taxon>
        <taxon>Tracheophyta</taxon>
        <taxon>Spermatophyta</taxon>
        <taxon>Magnoliopsida</taxon>
        <taxon>Liliopsida</taxon>
        <taxon>Poales</taxon>
        <taxon>Poaceae</taxon>
        <taxon>PACMAD clade</taxon>
        <taxon>Panicoideae</taxon>
        <taxon>Andropogonodae</taxon>
        <taxon>Paspaleae</taxon>
        <taxon>Paspalinae</taxon>
        <taxon>Paspalum</taxon>
    </lineage>
</organism>
<dbReference type="Gene3D" id="3.30.420.10">
    <property type="entry name" value="Ribonuclease H-like superfamily/Ribonuclease H"/>
    <property type="match status" value="1"/>
</dbReference>
<evidence type="ECO:0000313" key="3">
    <source>
        <dbReference type="EMBL" id="WVZ89631.1"/>
    </source>
</evidence>
<protein>
    <recommendedName>
        <fullName evidence="2">Integrase catalytic domain-containing protein</fullName>
    </recommendedName>
</protein>
<dbReference type="Pfam" id="PF00665">
    <property type="entry name" value="rve"/>
    <property type="match status" value="1"/>
</dbReference>
<dbReference type="Pfam" id="PF13976">
    <property type="entry name" value="gag_pre-integrs"/>
    <property type="match status" value="1"/>
</dbReference>
<gene>
    <name evidence="3" type="ORF">U9M48_036010</name>
</gene>
<dbReference type="InterPro" id="IPR036397">
    <property type="entry name" value="RNaseH_sf"/>
</dbReference>
<dbReference type="AlphaFoldDB" id="A0AAQ3X838"/>
<dbReference type="Proteomes" id="UP001341281">
    <property type="component" value="Chromosome 08"/>
</dbReference>
<dbReference type="EMBL" id="CP144752">
    <property type="protein sequence ID" value="WVZ89631.1"/>
    <property type="molecule type" value="Genomic_DNA"/>
</dbReference>
<accession>A0AAQ3X838</accession>
<evidence type="ECO:0000256" key="1">
    <source>
        <dbReference type="ARBA" id="ARBA00022670"/>
    </source>
</evidence>
<dbReference type="InterPro" id="IPR001584">
    <property type="entry name" value="Integrase_cat-core"/>
</dbReference>
<dbReference type="PANTHER" id="PTHR42648">
    <property type="entry name" value="TRANSPOSASE, PUTATIVE-RELATED"/>
    <property type="match status" value="1"/>
</dbReference>
<dbReference type="GO" id="GO:0008233">
    <property type="term" value="F:peptidase activity"/>
    <property type="evidence" value="ECO:0007669"/>
    <property type="project" value="UniProtKB-KW"/>
</dbReference>
<sequence>MTGNDGMFTSLEDPGDKEQVTFGDNSKGKVIGLGKIAISNDLSISNVLFVKSLSFNLLSIAQLCDLGLTCEFNKNCVVVKTEKYKSMVFQRFRHGHFYLVDFSEMNTLSTTCLFSKSSLGWLWHRCIAHIGMSQLKKVVKKGMVTGVKDVTFEKDKLCSASQAGKQVASHHPIKTCVSTSKPLQLLHMDLFGPTTYESIGGNLYCLVIVDDFTRYTWTLFLGDKSETPDKSRSSLSGLNVRSDNGSEFKNYKVDEWCDEEGIKHKFSATYTPQQNGVVERKNKTLITLARAMLDDYGTSEDFWAEAINTACHASNHVYLHRLLGKTPYELLIGRKPNISYFWVFGCKCFIYKKKRLGKFEKRCNVGFFVGYASNSKAYCIFNQTTGTIEETCDVEFDETNGSQGEMFSHDDVDDEPLHDAMKNMTIGDVKLEEVHEDSDQGGGNSPS</sequence>
<dbReference type="PANTHER" id="PTHR42648:SF21">
    <property type="entry name" value="CYSTEINE-RICH RLK (RECEPTOR-LIKE PROTEIN KINASE) 8"/>
    <property type="match status" value="1"/>
</dbReference>
<dbReference type="InterPro" id="IPR039537">
    <property type="entry name" value="Retrotran_Ty1/copia-like"/>
</dbReference>
<keyword evidence="4" id="KW-1185">Reference proteome</keyword>
<keyword evidence="1" id="KW-0378">Hydrolase</keyword>
<evidence type="ECO:0000313" key="4">
    <source>
        <dbReference type="Proteomes" id="UP001341281"/>
    </source>
</evidence>
<name>A0AAQ3X838_PASNO</name>
<evidence type="ECO:0000259" key="2">
    <source>
        <dbReference type="PROSITE" id="PS50994"/>
    </source>
</evidence>
<dbReference type="GO" id="GO:0006508">
    <property type="term" value="P:proteolysis"/>
    <property type="evidence" value="ECO:0007669"/>
    <property type="project" value="UniProtKB-KW"/>
</dbReference>
<dbReference type="InterPro" id="IPR012337">
    <property type="entry name" value="RNaseH-like_sf"/>
</dbReference>
<dbReference type="InterPro" id="IPR057670">
    <property type="entry name" value="SH3_retrovirus"/>
</dbReference>
<feature type="domain" description="Integrase catalytic" evidence="2">
    <location>
        <begin position="178"/>
        <end position="335"/>
    </location>
</feature>
<dbReference type="InterPro" id="IPR025724">
    <property type="entry name" value="GAG-pre-integrase_dom"/>
</dbReference>
<dbReference type="Pfam" id="PF22936">
    <property type="entry name" value="Pol_BBD"/>
    <property type="match status" value="1"/>
</dbReference>